<dbReference type="EMBL" id="BIXZ01000001">
    <property type="protein sequence ID" value="GCF12346.1"/>
    <property type="molecule type" value="Genomic_DNA"/>
</dbReference>
<feature type="region of interest" description="Disordered" evidence="1">
    <location>
        <begin position="148"/>
        <end position="213"/>
    </location>
</feature>
<dbReference type="Proteomes" id="UP000304382">
    <property type="component" value="Unassembled WGS sequence"/>
</dbReference>
<feature type="compositionally biased region" description="Polar residues" evidence="1">
    <location>
        <begin position="164"/>
        <end position="182"/>
    </location>
</feature>
<organism evidence="3 4">
    <name type="scientific">Haloarcula mannanilytica</name>
    <dbReference type="NCBI Taxonomy" id="2509225"/>
    <lineage>
        <taxon>Archaea</taxon>
        <taxon>Methanobacteriati</taxon>
        <taxon>Methanobacteriota</taxon>
        <taxon>Stenosarchaea group</taxon>
        <taxon>Halobacteria</taxon>
        <taxon>Halobacteriales</taxon>
        <taxon>Haloarculaceae</taxon>
        <taxon>Haloarcula</taxon>
    </lineage>
</organism>
<sequence>MTDSTHLSIRERTVHLALVLAALTLLAGTLPAVAAAQSGPTVTVGNGTVTAGETTTVQVVLTSAPDGLAGYQVELALDDPAVAQFDNASYPDRFALTTDPVVSSDGGTITIEAADLDGAIEPGAGNVTLATVEIAGGEAGETGLTVASGQFDADGGEAIEPATEPTTVTVSSGPTETAVTGNSASATAADSTDGEPSTASAETDSGDNQSTTAAAGPLALPLVLVALGVAAALAARAGQP</sequence>
<feature type="transmembrane region" description="Helical" evidence="2">
    <location>
        <begin position="218"/>
        <end position="235"/>
    </location>
</feature>
<evidence type="ECO:0000313" key="4">
    <source>
        <dbReference type="Proteomes" id="UP000304382"/>
    </source>
</evidence>
<comment type="caution">
    <text evidence="3">The sequence shown here is derived from an EMBL/GenBank/DDBJ whole genome shotgun (WGS) entry which is preliminary data.</text>
</comment>
<evidence type="ECO:0000313" key="3">
    <source>
        <dbReference type="EMBL" id="GCF12346.1"/>
    </source>
</evidence>
<keyword evidence="4" id="KW-1185">Reference proteome</keyword>
<keyword evidence="2" id="KW-0472">Membrane</keyword>
<protein>
    <recommendedName>
        <fullName evidence="5">Cell surface protein</fullName>
    </recommendedName>
</protein>
<dbReference type="GO" id="GO:0030246">
    <property type="term" value="F:carbohydrate binding"/>
    <property type="evidence" value="ECO:0007669"/>
    <property type="project" value="InterPro"/>
</dbReference>
<evidence type="ECO:0000256" key="1">
    <source>
        <dbReference type="SAM" id="MobiDB-lite"/>
    </source>
</evidence>
<dbReference type="OrthoDB" id="205091at2157"/>
<proteinExistence type="predicted"/>
<keyword evidence="2" id="KW-0812">Transmembrane</keyword>
<dbReference type="RefSeq" id="WP_137682049.1">
    <property type="nucleotide sequence ID" value="NZ_BIXZ01000001.1"/>
</dbReference>
<feature type="compositionally biased region" description="Polar residues" evidence="1">
    <location>
        <begin position="194"/>
        <end position="212"/>
    </location>
</feature>
<dbReference type="Gene3D" id="2.60.40.680">
    <property type="match status" value="1"/>
</dbReference>
<name>A0A4C2ECY5_9EURY</name>
<gene>
    <name evidence="3" type="ORF">Harman_02810</name>
</gene>
<reference evidence="3 4" key="1">
    <citation type="submission" date="2019-02" db="EMBL/GenBank/DDBJ databases">
        <title>Haloarcula mannanilyticum sp. nov., a mannan degrading haloarchaeon isolated from commercial salt.</title>
        <authorList>
            <person name="Enomoto S."/>
            <person name="Shimane Y."/>
            <person name="Kamekura M."/>
            <person name="Ito T."/>
            <person name="Moriya O."/>
            <person name="Ihara K."/>
            <person name="Takahashi-Ando N."/>
            <person name="Fukushima Y."/>
            <person name="Yoshida Y."/>
            <person name="Usama R."/>
            <person name="Takai K."/>
            <person name="Minegishi H."/>
        </authorList>
    </citation>
    <scope>NUCLEOTIDE SEQUENCE [LARGE SCALE GENOMIC DNA]</scope>
    <source>
        <strain evidence="3 4">MD130-1</strain>
    </source>
</reference>
<dbReference type="InterPro" id="IPR008965">
    <property type="entry name" value="CBM2/CBM3_carb-bd_dom_sf"/>
</dbReference>
<dbReference type="SUPFAM" id="SSF49384">
    <property type="entry name" value="Carbohydrate-binding domain"/>
    <property type="match status" value="1"/>
</dbReference>
<dbReference type="AlphaFoldDB" id="A0A4C2ECY5"/>
<evidence type="ECO:0008006" key="5">
    <source>
        <dbReference type="Google" id="ProtNLM"/>
    </source>
</evidence>
<accession>A0A4C2ECY5</accession>
<keyword evidence="2" id="KW-1133">Transmembrane helix</keyword>
<evidence type="ECO:0000256" key="2">
    <source>
        <dbReference type="SAM" id="Phobius"/>
    </source>
</evidence>